<evidence type="ECO:0000313" key="1">
    <source>
        <dbReference type="EMBL" id="CAB9504728.1"/>
    </source>
</evidence>
<reference evidence="1" key="1">
    <citation type="submission" date="2020-06" db="EMBL/GenBank/DDBJ databases">
        <authorList>
            <consortium name="Plant Systems Biology data submission"/>
        </authorList>
    </citation>
    <scope>NUCLEOTIDE SEQUENCE</scope>
    <source>
        <strain evidence="1">D6</strain>
    </source>
</reference>
<proteinExistence type="predicted"/>
<dbReference type="AlphaFoldDB" id="A0A9N8H7J9"/>
<keyword evidence="2" id="KW-1185">Reference proteome</keyword>
<evidence type="ECO:0000313" key="2">
    <source>
        <dbReference type="Proteomes" id="UP001153069"/>
    </source>
</evidence>
<dbReference type="OrthoDB" id="196782at2759"/>
<protein>
    <submittedName>
        <fullName evidence="1">Uncharacterized protein</fullName>
    </submittedName>
</protein>
<sequence length="147" mass="15915">MIAAPNSAITKKIMMGTNGVAAIVALALVHLTIVIAAATQEGALSQIFIFGEVFDPSLSQLGGMQKLFQYPNFIAEEWPHVLIWDLFVGRAIWMDGLKRGVDTRLSLVFCNFIGPPGLLIYVATCLLSDDKGLPSLGDEGDVTEDYQ</sequence>
<dbReference type="PANTHER" id="PTHR34543">
    <property type="entry name" value="PROTEIN ABA DEFICIENT 4, CHLOROPLASTIC"/>
    <property type="match status" value="1"/>
</dbReference>
<accession>A0A9N8H7J9</accession>
<dbReference type="EMBL" id="CAICTM010000205">
    <property type="protein sequence ID" value="CAB9504728.1"/>
    <property type="molecule type" value="Genomic_DNA"/>
</dbReference>
<dbReference type="InterPro" id="IPR025461">
    <property type="entry name" value="ABA4-like"/>
</dbReference>
<dbReference type="PANTHER" id="PTHR34543:SF1">
    <property type="entry name" value="PROTEIN ABA DEFICIENT 4, CHLOROPLASTIC"/>
    <property type="match status" value="1"/>
</dbReference>
<comment type="caution">
    <text evidence="1">The sequence shown here is derived from an EMBL/GenBank/DDBJ whole genome shotgun (WGS) entry which is preliminary data.</text>
</comment>
<dbReference type="Pfam" id="PF14108">
    <property type="entry name" value="ABA4-like"/>
    <property type="match status" value="1"/>
</dbReference>
<gene>
    <name evidence="1" type="ORF">SEMRO_206_G086620.1</name>
</gene>
<organism evidence="1 2">
    <name type="scientific">Seminavis robusta</name>
    <dbReference type="NCBI Taxonomy" id="568900"/>
    <lineage>
        <taxon>Eukaryota</taxon>
        <taxon>Sar</taxon>
        <taxon>Stramenopiles</taxon>
        <taxon>Ochrophyta</taxon>
        <taxon>Bacillariophyta</taxon>
        <taxon>Bacillariophyceae</taxon>
        <taxon>Bacillariophycidae</taxon>
        <taxon>Naviculales</taxon>
        <taxon>Naviculaceae</taxon>
        <taxon>Seminavis</taxon>
    </lineage>
</organism>
<dbReference type="Proteomes" id="UP001153069">
    <property type="component" value="Unassembled WGS sequence"/>
</dbReference>
<name>A0A9N8H7J9_9STRA</name>